<evidence type="ECO:0000256" key="2">
    <source>
        <dbReference type="SAM" id="SignalP"/>
    </source>
</evidence>
<dbReference type="EMBL" id="BGOW01000010">
    <property type="protein sequence ID" value="GBL45438.1"/>
    <property type="molecule type" value="Genomic_DNA"/>
</dbReference>
<sequence length="166" mass="17642">MKKYVFSLLLFGLVSPAYATSLSGRLFYTPAQRAQIEAGRNRGTPSPADTVPDAGDTVYNGYVARSDGSTTFWINGQPRRMQPASGTPGKLKLPAIPALKPGQEFNTQYGRILEPYERPAPAVPTVQSAVPAARKTQRSPLPDGDDAPGDSSNEGDSAQPPAASEH</sequence>
<gene>
    <name evidence="3" type="ORF">SFMTTN_1245</name>
</gene>
<organism evidence="3 4">
    <name type="scientific">Sulfuriferula multivorans</name>
    <dbReference type="NCBI Taxonomy" id="1559896"/>
    <lineage>
        <taxon>Bacteria</taxon>
        <taxon>Pseudomonadati</taxon>
        <taxon>Pseudomonadota</taxon>
        <taxon>Betaproteobacteria</taxon>
        <taxon>Nitrosomonadales</taxon>
        <taxon>Sulfuricellaceae</taxon>
        <taxon>Sulfuriferula</taxon>
    </lineage>
</organism>
<feature type="region of interest" description="Disordered" evidence="1">
    <location>
        <begin position="71"/>
        <end position="95"/>
    </location>
</feature>
<feature type="signal peptide" evidence="2">
    <location>
        <begin position="1"/>
        <end position="19"/>
    </location>
</feature>
<evidence type="ECO:0000313" key="4">
    <source>
        <dbReference type="Proteomes" id="UP000286806"/>
    </source>
</evidence>
<evidence type="ECO:0000256" key="1">
    <source>
        <dbReference type="SAM" id="MobiDB-lite"/>
    </source>
</evidence>
<proteinExistence type="predicted"/>
<feature type="chain" id="PRO_5019117592" evidence="2">
    <location>
        <begin position="20"/>
        <end position="166"/>
    </location>
</feature>
<reference evidence="3 4" key="1">
    <citation type="journal article" date="2019" name="Front. Microbiol.">
        <title>Genomes of Neutrophilic Sulfur-Oxidizing Chemolithoautotrophs Representing 9 Proteobacterial Species From 8 Genera.</title>
        <authorList>
            <person name="Watanabe T."/>
            <person name="Kojima H."/>
            <person name="Umezawa K."/>
            <person name="Hori C."/>
            <person name="Takasuka T.E."/>
            <person name="Kato Y."/>
            <person name="Fukui M."/>
        </authorList>
    </citation>
    <scope>NUCLEOTIDE SEQUENCE [LARGE SCALE GENOMIC DNA]</scope>
    <source>
        <strain evidence="3 4">TTN</strain>
    </source>
</reference>
<comment type="caution">
    <text evidence="3">The sequence shown here is derived from an EMBL/GenBank/DDBJ whole genome shotgun (WGS) entry which is preliminary data.</text>
</comment>
<feature type="region of interest" description="Disordered" evidence="1">
    <location>
        <begin position="116"/>
        <end position="166"/>
    </location>
</feature>
<dbReference type="AlphaFoldDB" id="A0A401JCN3"/>
<protein>
    <submittedName>
        <fullName evidence="3">Uncharacterized protein</fullName>
    </submittedName>
</protein>
<dbReference type="Proteomes" id="UP000286806">
    <property type="component" value="Unassembled WGS sequence"/>
</dbReference>
<name>A0A401JCN3_9PROT</name>
<keyword evidence="2" id="KW-0732">Signal</keyword>
<dbReference type="RefSeq" id="WP_189836311.1">
    <property type="nucleotide sequence ID" value="NZ_BGOW01000010.1"/>
</dbReference>
<accession>A0A401JCN3</accession>
<keyword evidence="4" id="KW-1185">Reference proteome</keyword>
<evidence type="ECO:0000313" key="3">
    <source>
        <dbReference type="EMBL" id="GBL45438.1"/>
    </source>
</evidence>